<dbReference type="GO" id="GO:0015018">
    <property type="term" value="F:galactosylgalactosylxylosylprotein 3-beta-glucuronosyltransferase activity"/>
    <property type="evidence" value="ECO:0000318"/>
    <property type="project" value="GO_Central"/>
</dbReference>
<keyword evidence="7 14" id="KW-1133">Transmembrane helix</keyword>
<dbReference type="GO" id="GO:0046872">
    <property type="term" value="F:metal ion binding"/>
    <property type="evidence" value="ECO:0007669"/>
    <property type="project" value="UniProtKB-KW"/>
</dbReference>
<dbReference type="InterPro" id="IPR005027">
    <property type="entry name" value="Glyco_trans_43"/>
</dbReference>
<evidence type="ECO:0000256" key="7">
    <source>
        <dbReference type="ARBA" id="ARBA00022989"/>
    </source>
</evidence>
<dbReference type="GO" id="GO:0005975">
    <property type="term" value="P:carbohydrate metabolic process"/>
    <property type="evidence" value="ECO:0000318"/>
    <property type="project" value="GO_Central"/>
</dbReference>
<name>O17751_CAEEL</name>
<dbReference type="PANTHER" id="PTHR10896">
    <property type="entry name" value="GALACTOSYLGALACTOSYLXYLOSYLPROTEIN 3-BETA-GLUCURONOSYLTRANSFERASE BETA-1,3-GLUCURONYLTRANSFERASE"/>
    <property type="match status" value="1"/>
</dbReference>
<gene>
    <name evidence="15 17" type="primary">glct-2</name>
    <name evidence="15" type="ORF">CELE_E03H4.12</name>
    <name evidence="17" type="ORF">E03H4.12</name>
</gene>
<evidence type="ECO:0000256" key="13">
    <source>
        <dbReference type="PIRSR" id="PIRSR605027-4"/>
    </source>
</evidence>
<dbReference type="FunFam" id="3.90.550.10:FF:000147">
    <property type="entry name" value="Galactosylgalactosylxylosylprotein 3-beta-glucuronosyltransferase"/>
    <property type="match status" value="1"/>
</dbReference>
<dbReference type="KEGG" id="cel:CELE_E03H4.12"/>
<evidence type="ECO:0000256" key="14">
    <source>
        <dbReference type="RuleBase" id="RU363127"/>
    </source>
</evidence>
<comment type="subcellular location">
    <subcellularLocation>
        <location evidence="14">Golgi apparatus membrane</location>
        <topology evidence="14">Single-pass type II membrane protein</topology>
    </subcellularLocation>
    <subcellularLocation>
        <location evidence="1">Membrane</location>
        <topology evidence="1">Single-pass type II membrane protein</topology>
    </subcellularLocation>
</comment>
<dbReference type="PhylomeDB" id="O17751"/>
<evidence type="ECO:0000256" key="12">
    <source>
        <dbReference type="PIRSR" id="PIRSR605027-3"/>
    </source>
</evidence>
<dbReference type="CAZy" id="GT43">
    <property type="family name" value="Glycosyltransferase Family 43"/>
</dbReference>
<evidence type="ECO:0000256" key="10">
    <source>
        <dbReference type="ARBA" id="ARBA00047979"/>
    </source>
</evidence>
<dbReference type="EMBL" id="BX284601">
    <property type="protein sequence ID" value="CAB04033.3"/>
    <property type="molecule type" value="Genomic_DNA"/>
</dbReference>
<feature type="active site" description="Proton donor/acceptor" evidence="11">
    <location>
        <position position="227"/>
    </location>
</feature>
<dbReference type="EC" id="2.4.1.135" evidence="3 14"/>
<comment type="catalytic activity">
    <reaction evidence="10 14">
        <text>3-O-(beta-D-galactosyl-(1-&gt;3)-beta-D-galactosyl-(1-&gt;4)-beta-D-xylosyl)-L-seryl-[protein] + UDP-alpha-D-glucuronate = 3-O-(beta-D-GlcA-(1-&gt;3)-beta-D-Gal-(1-&gt;3)-beta-D-Gal-(1-&gt;4)-beta-D-Xyl)-L-seryl-[protein] + UDP + H(+)</text>
        <dbReference type="Rhea" id="RHEA:24168"/>
        <dbReference type="Rhea" id="RHEA-COMP:12571"/>
        <dbReference type="Rhea" id="RHEA-COMP:12573"/>
        <dbReference type="ChEBI" id="CHEBI:15378"/>
        <dbReference type="ChEBI" id="CHEBI:58052"/>
        <dbReference type="ChEBI" id="CHEBI:58223"/>
        <dbReference type="ChEBI" id="CHEBI:132090"/>
        <dbReference type="ChEBI" id="CHEBI:132093"/>
        <dbReference type="EC" id="2.4.1.135"/>
    </reaction>
</comment>
<dbReference type="UniPathway" id="UPA00378"/>
<proteinExistence type="inferred from homology"/>
<evidence type="ECO:0000256" key="9">
    <source>
        <dbReference type="ARBA" id="ARBA00023180"/>
    </source>
</evidence>
<dbReference type="FunCoup" id="O17751">
    <property type="interactions" value="28"/>
</dbReference>
<dbReference type="InterPro" id="IPR029044">
    <property type="entry name" value="Nucleotide-diphossugar_trans"/>
</dbReference>
<dbReference type="SUPFAM" id="SSF53448">
    <property type="entry name" value="Nucleotide-diphospho-sugar transferases"/>
    <property type="match status" value="1"/>
</dbReference>
<dbReference type="Gene3D" id="3.90.550.10">
    <property type="entry name" value="Spore Coat Polysaccharide Biosynthesis Protein SpsA, Chain A"/>
    <property type="match status" value="1"/>
</dbReference>
<keyword evidence="6 14" id="KW-0735">Signal-anchor</keyword>
<dbReference type="Pfam" id="PF03360">
    <property type="entry name" value="Glyco_transf_43"/>
    <property type="match status" value="1"/>
</dbReference>
<dbReference type="Reactome" id="R-CEL-1971475">
    <property type="pathway name" value="Glycosaminoglycan-protein linkage region biosynthesis"/>
</dbReference>
<accession>O17751</accession>
<dbReference type="AlphaFoldDB" id="O17751"/>
<comment type="pathway">
    <text evidence="14">Protein modification; protein glycosylation.</text>
</comment>
<dbReference type="SMR" id="O17751"/>
<dbReference type="OrthoDB" id="675023at2759"/>
<keyword evidence="14" id="KW-0333">Golgi apparatus</keyword>
<protein>
    <recommendedName>
        <fullName evidence="3 14">Galactosylgalactosylxylosylprotein 3-beta-glucuronosyltransferase</fullName>
        <ecNumber evidence="3 14">2.4.1.135</ecNumber>
    </recommendedName>
</protein>
<dbReference type="AGR" id="WB:WBGene00008479"/>
<dbReference type="RefSeq" id="NP_001361858.1">
    <property type="nucleotide sequence ID" value="NM_001375231.1"/>
</dbReference>
<keyword evidence="12 14" id="KW-0464">Manganese</keyword>
<dbReference type="PaxDb" id="6239-E03H4.12"/>
<dbReference type="UCSC" id="E03H4.12">
    <property type="organism name" value="c. elegans"/>
</dbReference>
<evidence type="ECO:0000256" key="8">
    <source>
        <dbReference type="ARBA" id="ARBA00023136"/>
    </source>
</evidence>
<evidence type="ECO:0000313" key="16">
    <source>
        <dbReference type="Proteomes" id="UP000001940"/>
    </source>
</evidence>
<feature type="transmembrane region" description="Helical" evidence="14">
    <location>
        <begin position="6"/>
        <end position="25"/>
    </location>
</feature>
<reference evidence="15 16" key="1">
    <citation type="journal article" date="1998" name="Science">
        <title>Genome sequence of the nematode C. elegans: a platform for investigating biology.</title>
        <authorList>
            <consortium name="The C. elegans sequencing consortium"/>
            <person name="Sulson J.E."/>
            <person name="Waterston R."/>
        </authorList>
    </citation>
    <scope>NUCLEOTIDE SEQUENCE [LARGE SCALE GENOMIC DNA]</scope>
    <source>
        <strain evidence="15 16">Bristol N2</strain>
    </source>
</reference>
<evidence type="ECO:0000313" key="15">
    <source>
        <dbReference type="EMBL" id="CAB04033.3"/>
    </source>
</evidence>
<dbReference type="PANTHER" id="PTHR10896:SF30">
    <property type="entry name" value="GALACTOSYLGALACTOSYLXYLOSYLPROTEIN 3-BETA-GLUCURONOSYLTRANSFERASE"/>
    <property type="match status" value="1"/>
</dbReference>
<keyword evidence="8 14" id="KW-0472">Membrane</keyword>
<keyword evidence="16" id="KW-1185">Reference proteome</keyword>
<feature type="binding site" evidence="12">
    <location>
        <position position="141"/>
    </location>
    <ligand>
        <name>Mn(2+)</name>
        <dbReference type="ChEBI" id="CHEBI:29035"/>
    </ligand>
</feature>
<organism evidence="15 16">
    <name type="scientific">Caenorhabditis elegans</name>
    <dbReference type="NCBI Taxonomy" id="6239"/>
    <lineage>
        <taxon>Eukaryota</taxon>
        <taxon>Metazoa</taxon>
        <taxon>Ecdysozoa</taxon>
        <taxon>Nematoda</taxon>
        <taxon>Chromadorea</taxon>
        <taxon>Rhabditida</taxon>
        <taxon>Rhabditina</taxon>
        <taxon>Rhabditomorpha</taxon>
        <taxon>Rhabditoidea</taxon>
        <taxon>Rhabditidae</taxon>
        <taxon>Peloderinae</taxon>
        <taxon>Caenorhabditis</taxon>
    </lineage>
</organism>
<evidence type="ECO:0000256" key="4">
    <source>
        <dbReference type="ARBA" id="ARBA00022679"/>
    </source>
</evidence>
<evidence type="ECO:0000256" key="6">
    <source>
        <dbReference type="ARBA" id="ARBA00022968"/>
    </source>
</evidence>
<dbReference type="GO" id="GO:0000139">
    <property type="term" value="C:Golgi membrane"/>
    <property type="evidence" value="ECO:0000318"/>
    <property type="project" value="GO_Central"/>
</dbReference>
<dbReference type="CTD" id="184025"/>
<dbReference type="GO" id="GO:0050650">
    <property type="term" value="P:chondroitin sulfate proteoglycan biosynthetic process"/>
    <property type="evidence" value="ECO:0000318"/>
    <property type="project" value="GO_Central"/>
</dbReference>
<evidence type="ECO:0000256" key="2">
    <source>
        <dbReference type="ARBA" id="ARBA00007706"/>
    </source>
</evidence>
<dbReference type="InParanoid" id="O17751"/>
<keyword evidence="5 14" id="KW-0812">Transmembrane</keyword>
<feature type="site" description="Interaction with galactose moiety of substrate glycoprotein" evidence="13">
    <location>
        <position position="173"/>
    </location>
</feature>
<dbReference type="CDD" id="cd00218">
    <property type="entry name" value="GlcAT-I"/>
    <property type="match status" value="1"/>
</dbReference>
<keyword evidence="12 14" id="KW-0479">Metal-binding</keyword>
<dbReference type="Proteomes" id="UP000001940">
    <property type="component" value="Chromosome I"/>
</dbReference>
<evidence type="ECO:0000256" key="1">
    <source>
        <dbReference type="ARBA" id="ARBA00004606"/>
    </source>
</evidence>
<evidence type="ECO:0000313" key="17">
    <source>
        <dbReference type="WormBase" id="E03H4.12"/>
    </source>
</evidence>
<dbReference type="GeneID" id="184025"/>
<evidence type="ECO:0000256" key="5">
    <source>
        <dbReference type="ARBA" id="ARBA00022692"/>
    </source>
</evidence>
<dbReference type="HOGENOM" id="CLU_045177_4_0_1"/>
<dbReference type="STRING" id="6239.E03H4.12.1"/>
<comment type="cofactor">
    <cofactor evidence="12 14">
        <name>Mn(2+)</name>
        <dbReference type="ChEBI" id="CHEBI:29035"/>
    </cofactor>
</comment>
<evidence type="ECO:0000256" key="11">
    <source>
        <dbReference type="PIRSR" id="PIRSR605027-1"/>
    </source>
</evidence>
<keyword evidence="4 14" id="KW-0808">Transferase</keyword>
<sequence length="281" mass="32001">MSVLKPYGTLLVYFVFFVMVIVLYNKYSESFSSNRRIIVITPTYRRITRMPDITRMSNTLKQIKNLHWIVIEDGEELVPAVQNVLERSGLPYTYVTHKTAKGYPAKGWYQRDMALKMLRTNSSQILGNHKGEAVVYFADDDNSYDLRLFDDFIRNVKKLGVWAVGLVGGTIVEAPKVENKKVTSFNVKWEPSRPFAVDMAGFAINLKYILRSAAVFGPKCHGSGAPETCLLEKLGFELDDIQPFGYEKEEDKEILVWHTRTSIPKSGISVEDDFGYFVEVG</sequence>
<keyword evidence="9" id="KW-0325">Glycoprotein</keyword>
<comment type="similarity">
    <text evidence="2 14">Belongs to the glycosyltransferase 43 family.</text>
</comment>
<evidence type="ECO:0000256" key="3">
    <source>
        <dbReference type="ARBA" id="ARBA00012641"/>
    </source>
</evidence>
<dbReference type="WormBase" id="E03H4.12">
    <property type="protein sequence ID" value="CE53687"/>
    <property type="gene ID" value="WBGene00008479"/>
    <property type="gene designation" value="glct-2"/>
</dbReference>
<dbReference type="eggNOG" id="KOG1476">
    <property type="taxonomic scope" value="Eukaryota"/>
</dbReference>